<accession>A0A841I1A1</accession>
<dbReference type="RefSeq" id="WP_183988334.1">
    <property type="nucleotide sequence ID" value="NZ_JACHHG010000013.1"/>
</dbReference>
<dbReference type="AlphaFoldDB" id="A0A841I1A1"/>
<dbReference type="InterPro" id="IPR029058">
    <property type="entry name" value="AB_hydrolase_fold"/>
</dbReference>
<keyword evidence="3" id="KW-1185">Reference proteome</keyword>
<dbReference type="Proteomes" id="UP000569951">
    <property type="component" value="Unassembled WGS sequence"/>
</dbReference>
<evidence type="ECO:0000313" key="2">
    <source>
        <dbReference type="EMBL" id="MBB6099581.1"/>
    </source>
</evidence>
<gene>
    <name evidence="2" type="ORF">HNR42_003034</name>
</gene>
<dbReference type="Pfam" id="PF00561">
    <property type="entry name" value="Abhydrolase_1"/>
    <property type="match status" value="1"/>
</dbReference>
<dbReference type="Gene3D" id="3.40.50.1820">
    <property type="entry name" value="alpha/beta hydrolase"/>
    <property type="match status" value="1"/>
</dbReference>
<reference evidence="2 3" key="1">
    <citation type="submission" date="2020-08" db="EMBL/GenBank/DDBJ databases">
        <title>Genomic Encyclopedia of Type Strains, Phase IV (KMG-IV): sequencing the most valuable type-strain genomes for metagenomic binning, comparative biology and taxonomic classification.</title>
        <authorList>
            <person name="Goeker M."/>
        </authorList>
    </citation>
    <scope>NUCLEOTIDE SEQUENCE [LARGE SCALE GENOMIC DNA]</scope>
    <source>
        <strain evidence="2 3">DSM 21458</strain>
    </source>
</reference>
<dbReference type="InterPro" id="IPR000073">
    <property type="entry name" value="AB_hydrolase_1"/>
</dbReference>
<dbReference type="SUPFAM" id="SSF53474">
    <property type="entry name" value="alpha/beta-Hydrolases"/>
    <property type="match status" value="1"/>
</dbReference>
<dbReference type="PRINTS" id="PR00111">
    <property type="entry name" value="ABHYDROLASE"/>
</dbReference>
<evidence type="ECO:0000259" key="1">
    <source>
        <dbReference type="Pfam" id="PF00561"/>
    </source>
</evidence>
<sequence length="242" mass="26021">MILLLHAYPLSGRMWAALEAELRARGAQTWAPDYPGFGGTPGALRGLPDLARDLLAELEARGARDISAIGLSMGGYLLFELLRQDPERFGALVFADTRAEADPPELRERREQQAKRALEEGLDWLPQAALPGLLSQQAPEALQQQVRDLIAQASPQGVAAALRAMAKRPDSRDLLPELRVPVLALAGSHDTLTPPEALRSLAARVPGAEYREIPGAGHLASLEAPDAFNAAVIGFLEAHGRL</sequence>
<dbReference type="InterPro" id="IPR050266">
    <property type="entry name" value="AB_hydrolase_sf"/>
</dbReference>
<proteinExistence type="predicted"/>
<evidence type="ECO:0000313" key="3">
    <source>
        <dbReference type="Proteomes" id="UP000569951"/>
    </source>
</evidence>
<dbReference type="PANTHER" id="PTHR43798">
    <property type="entry name" value="MONOACYLGLYCEROL LIPASE"/>
    <property type="match status" value="1"/>
</dbReference>
<feature type="domain" description="AB hydrolase-1" evidence="1">
    <location>
        <begin position="2"/>
        <end position="225"/>
    </location>
</feature>
<name>A0A841I1A1_9DEIO</name>
<protein>
    <submittedName>
        <fullName evidence="2">Pimeloyl-ACP methyl ester carboxylesterase</fullName>
    </submittedName>
</protein>
<dbReference type="EMBL" id="JACHHG010000013">
    <property type="protein sequence ID" value="MBB6099581.1"/>
    <property type="molecule type" value="Genomic_DNA"/>
</dbReference>
<organism evidence="2 3">
    <name type="scientific">Deinobacterium chartae</name>
    <dbReference type="NCBI Taxonomy" id="521158"/>
    <lineage>
        <taxon>Bacteria</taxon>
        <taxon>Thermotogati</taxon>
        <taxon>Deinococcota</taxon>
        <taxon>Deinococci</taxon>
        <taxon>Deinococcales</taxon>
        <taxon>Deinococcaceae</taxon>
        <taxon>Deinobacterium</taxon>
    </lineage>
</organism>
<comment type="caution">
    <text evidence="2">The sequence shown here is derived from an EMBL/GenBank/DDBJ whole genome shotgun (WGS) entry which is preliminary data.</text>
</comment>